<evidence type="ECO:0000313" key="5">
    <source>
        <dbReference type="EMBL" id="ORY83516.1"/>
    </source>
</evidence>
<keyword evidence="6" id="KW-1185">Reference proteome</keyword>
<keyword evidence="2" id="KW-0677">Repeat</keyword>
<sequence>MDTLSHPDSTPRPPPAAPPAPAHATAVDAQIHERLLRDYKRLKVRVDGLEKENEGLRASLWEVSWRWGRRDKGGNKGRQEQPEGPAEEAATTPTAGPAAAPAAAIPAVQATPSTPSTVQDLATPTSQSPAVAQSEFMRLNEPIARAPALTPSHPPLPSTPSSLAASLFPNSSIPTLGSLNKPAPTPSAASSAHANARIPSNSSHPDRDRDRHDRDVSLKRDLDISLPSHRASSRPAHSSESWRWTRGYDLKGHRGAVYALKFGSGNVGNRGRLLGSAGMDGVRIWGTKEGANGREEDAEGEEGDAWDEGDVEEIAHLTSHTGPVSDLSFSPDMNHLLSGGYDSQLFIHSLSSLSSSSSSASPAPTPASATSNVPSPADSDPPFKPVWSLATEGLVQSVCWIHPQAGAELGGEGASASNGNNLFAWGTSGKMLGVGDLRMHKPVMEVECGAMVNSVQSFRRTSTLLIGDSQGSIRHFSLRNAAFLPFPDLSSSAAAALATTGAGAKKGPPPISCLALNPDWLSARRAGGSEPRWMAGVGFDNFVRIYDRSLADPLKLASSAPKLVQTLKGKNRNWPIKASWFQGRDYADAPPQTKRRLAHTSASRTRSRSASFSSHPDSDNSDSDLPHRHHLHHRTKEERDRDRGGEEGEGKERQRPLASSLLLAVGSSDPVVLLYDVSGVSESSSTGAGGEEGKETSGSGAATPSSSAPRLLQRLEGHKESVYAVDFLQAAGGEEGYPGYGSTGAARGGDGYSGPGLLASAGGDWVVKVWKPVFKEEE</sequence>
<dbReference type="AlphaFoldDB" id="A0A1Y2FJW1"/>
<evidence type="ECO:0000313" key="6">
    <source>
        <dbReference type="Proteomes" id="UP000193467"/>
    </source>
</evidence>
<dbReference type="InterPro" id="IPR015943">
    <property type="entry name" value="WD40/YVTN_repeat-like_dom_sf"/>
</dbReference>
<dbReference type="InParanoid" id="A0A1Y2FJW1"/>
<keyword evidence="1 3" id="KW-0853">WD repeat</keyword>
<feature type="compositionally biased region" description="Low complexity" evidence="4">
    <location>
        <begin position="696"/>
        <end position="708"/>
    </location>
</feature>
<dbReference type="PROSITE" id="PS50294">
    <property type="entry name" value="WD_REPEATS_REGION"/>
    <property type="match status" value="1"/>
</dbReference>
<feature type="region of interest" description="Disordered" evidence="4">
    <location>
        <begin position="176"/>
        <end position="242"/>
    </location>
</feature>
<evidence type="ECO:0000256" key="4">
    <source>
        <dbReference type="SAM" id="MobiDB-lite"/>
    </source>
</evidence>
<feature type="repeat" description="WD" evidence="3">
    <location>
        <begin position="317"/>
        <end position="358"/>
    </location>
</feature>
<dbReference type="PANTHER" id="PTHR44019">
    <property type="entry name" value="WD REPEAT-CONTAINING PROTEIN 55"/>
    <property type="match status" value="1"/>
</dbReference>
<dbReference type="EMBL" id="MCGR01000019">
    <property type="protein sequence ID" value="ORY83516.1"/>
    <property type="molecule type" value="Genomic_DNA"/>
</dbReference>
<evidence type="ECO:0000256" key="2">
    <source>
        <dbReference type="ARBA" id="ARBA00022737"/>
    </source>
</evidence>
<feature type="region of interest" description="Disordered" evidence="4">
    <location>
        <begin position="681"/>
        <end position="708"/>
    </location>
</feature>
<dbReference type="InterPro" id="IPR050505">
    <property type="entry name" value="WDR55/POC1"/>
</dbReference>
<organism evidence="5 6">
    <name type="scientific">Leucosporidium creatinivorum</name>
    <dbReference type="NCBI Taxonomy" id="106004"/>
    <lineage>
        <taxon>Eukaryota</taxon>
        <taxon>Fungi</taxon>
        <taxon>Dikarya</taxon>
        <taxon>Basidiomycota</taxon>
        <taxon>Pucciniomycotina</taxon>
        <taxon>Microbotryomycetes</taxon>
        <taxon>Leucosporidiales</taxon>
        <taxon>Leucosporidium</taxon>
    </lineage>
</organism>
<protein>
    <submittedName>
        <fullName evidence="5">WD40-repeat-containing domain protein</fullName>
    </submittedName>
</protein>
<dbReference type="OrthoDB" id="2537789at2759"/>
<feature type="compositionally biased region" description="Low complexity" evidence="4">
    <location>
        <begin position="356"/>
        <end position="377"/>
    </location>
</feature>
<feature type="compositionally biased region" description="Pro residues" evidence="4">
    <location>
        <begin position="10"/>
        <end position="21"/>
    </location>
</feature>
<dbReference type="Proteomes" id="UP000193467">
    <property type="component" value="Unassembled WGS sequence"/>
</dbReference>
<evidence type="ECO:0000256" key="3">
    <source>
        <dbReference type="PROSITE-ProRule" id="PRU00221"/>
    </source>
</evidence>
<feature type="region of interest" description="Disordered" evidence="4">
    <location>
        <begin position="585"/>
        <end position="657"/>
    </location>
</feature>
<dbReference type="Gene3D" id="2.130.10.10">
    <property type="entry name" value="YVTN repeat-like/Quinoprotein amine dehydrogenase"/>
    <property type="match status" value="3"/>
</dbReference>
<gene>
    <name evidence="5" type="ORF">BCR35DRAFT_303370</name>
</gene>
<dbReference type="STRING" id="106004.A0A1Y2FJW1"/>
<dbReference type="SMART" id="SM00320">
    <property type="entry name" value="WD40"/>
    <property type="match status" value="6"/>
</dbReference>
<dbReference type="SUPFAM" id="SSF50978">
    <property type="entry name" value="WD40 repeat-like"/>
    <property type="match status" value="1"/>
</dbReference>
<feature type="compositionally biased region" description="Low complexity" evidence="4">
    <location>
        <begin position="82"/>
        <end position="112"/>
    </location>
</feature>
<feature type="compositionally biased region" description="Low complexity" evidence="4">
    <location>
        <begin position="227"/>
        <end position="239"/>
    </location>
</feature>
<reference evidence="5 6" key="1">
    <citation type="submission" date="2016-07" db="EMBL/GenBank/DDBJ databases">
        <title>Pervasive Adenine N6-methylation of Active Genes in Fungi.</title>
        <authorList>
            <consortium name="DOE Joint Genome Institute"/>
            <person name="Mondo S.J."/>
            <person name="Dannebaum R.O."/>
            <person name="Kuo R.C."/>
            <person name="Labutti K."/>
            <person name="Haridas S."/>
            <person name="Kuo A."/>
            <person name="Salamov A."/>
            <person name="Ahrendt S.R."/>
            <person name="Lipzen A."/>
            <person name="Sullivan W."/>
            <person name="Andreopoulos W.B."/>
            <person name="Clum A."/>
            <person name="Lindquist E."/>
            <person name="Daum C."/>
            <person name="Ramamoorthy G.K."/>
            <person name="Gryganskyi A."/>
            <person name="Culley D."/>
            <person name="Magnuson J.K."/>
            <person name="James T.Y."/>
            <person name="O'Malley M.A."/>
            <person name="Stajich J.E."/>
            <person name="Spatafora J.W."/>
            <person name="Visel A."/>
            <person name="Grigoriev I.V."/>
        </authorList>
    </citation>
    <scope>NUCLEOTIDE SEQUENCE [LARGE SCALE GENOMIC DNA]</scope>
    <source>
        <strain evidence="5 6">62-1032</strain>
    </source>
</reference>
<feature type="compositionally biased region" description="Basic and acidic residues" evidence="4">
    <location>
        <begin position="635"/>
        <end position="655"/>
    </location>
</feature>
<dbReference type="PROSITE" id="PS50082">
    <property type="entry name" value="WD_REPEATS_2"/>
    <property type="match status" value="1"/>
</dbReference>
<proteinExistence type="predicted"/>
<dbReference type="InterPro" id="IPR036322">
    <property type="entry name" value="WD40_repeat_dom_sf"/>
</dbReference>
<dbReference type="PANTHER" id="PTHR44019:SF8">
    <property type="entry name" value="POC1 CENTRIOLAR PROTEIN HOMOLOG"/>
    <property type="match status" value="1"/>
</dbReference>
<feature type="compositionally biased region" description="Basic and acidic residues" evidence="4">
    <location>
        <begin position="204"/>
        <end position="223"/>
    </location>
</feature>
<feature type="compositionally biased region" description="Polar residues" evidence="4">
    <location>
        <begin position="113"/>
        <end position="131"/>
    </location>
</feature>
<feature type="compositionally biased region" description="Basic and acidic residues" evidence="4">
    <location>
        <begin position="68"/>
        <end position="81"/>
    </location>
</feature>
<evidence type="ECO:0000256" key="1">
    <source>
        <dbReference type="ARBA" id="ARBA00022574"/>
    </source>
</evidence>
<feature type="compositionally biased region" description="Low complexity" evidence="4">
    <location>
        <begin position="599"/>
        <end position="615"/>
    </location>
</feature>
<feature type="region of interest" description="Disordered" evidence="4">
    <location>
        <begin position="48"/>
        <end position="163"/>
    </location>
</feature>
<feature type="compositionally biased region" description="Low complexity" evidence="4">
    <location>
        <begin position="186"/>
        <end position="196"/>
    </location>
</feature>
<dbReference type="Pfam" id="PF00400">
    <property type="entry name" value="WD40"/>
    <property type="match status" value="1"/>
</dbReference>
<feature type="region of interest" description="Disordered" evidence="4">
    <location>
        <begin position="1"/>
        <end position="26"/>
    </location>
</feature>
<comment type="caution">
    <text evidence="5">The sequence shown here is derived from an EMBL/GenBank/DDBJ whole genome shotgun (WGS) entry which is preliminary data.</text>
</comment>
<accession>A0A1Y2FJW1</accession>
<dbReference type="InterPro" id="IPR001680">
    <property type="entry name" value="WD40_rpt"/>
</dbReference>
<feature type="region of interest" description="Disordered" evidence="4">
    <location>
        <begin position="356"/>
        <end position="384"/>
    </location>
</feature>
<name>A0A1Y2FJW1_9BASI</name>